<comment type="subcellular location">
    <subcellularLocation>
        <location evidence="1">Cell membrane</location>
        <topology evidence="1">Multi-pass membrane protein</topology>
    </subcellularLocation>
</comment>
<dbReference type="InterPro" id="IPR036249">
    <property type="entry name" value="Thioredoxin-like_sf"/>
</dbReference>
<name>A0A844Y2U1_9SPHN</name>
<feature type="transmembrane region" description="Helical" evidence="7">
    <location>
        <begin position="522"/>
        <end position="538"/>
    </location>
</feature>
<accession>A0A844Y2U1</accession>
<dbReference type="Pfam" id="PF13899">
    <property type="entry name" value="Thioredoxin_7"/>
    <property type="match status" value="1"/>
</dbReference>
<dbReference type="GO" id="GO:0017004">
    <property type="term" value="P:cytochrome complex assembly"/>
    <property type="evidence" value="ECO:0007669"/>
    <property type="project" value="UniProtKB-KW"/>
</dbReference>
<dbReference type="SUPFAM" id="SSF52833">
    <property type="entry name" value="Thioredoxin-like"/>
    <property type="match status" value="1"/>
</dbReference>
<evidence type="ECO:0000256" key="6">
    <source>
        <dbReference type="ARBA" id="ARBA00023136"/>
    </source>
</evidence>
<comment type="caution">
    <text evidence="9">The sequence shown here is derived from an EMBL/GenBank/DDBJ whole genome shotgun (WGS) entry which is preliminary data.</text>
</comment>
<dbReference type="InterPro" id="IPR035671">
    <property type="entry name" value="DsbD_gamma"/>
</dbReference>
<evidence type="ECO:0000256" key="2">
    <source>
        <dbReference type="ARBA" id="ARBA00022475"/>
    </source>
</evidence>
<dbReference type="Pfam" id="PF02683">
    <property type="entry name" value="DsbD_TM"/>
    <property type="match status" value="1"/>
</dbReference>
<feature type="transmembrane region" description="Helical" evidence="7">
    <location>
        <begin position="399"/>
        <end position="427"/>
    </location>
</feature>
<dbReference type="PANTHER" id="PTHR32234">
    <property type="entry name" value="THIOL:DISULFIDE INTERCHANGE PROTEIN DSBD"/>
    <property type="match status" value="1"/>
</dbReference>
<proteinExistence type="predicted"/>
<feature type="transmembrane region" description="Helical" evidence="7">
    <location>
        <begin position="496"/>
        <end position="515"/>
    </location>
</feature>
<gene>
    <name evidence="9" type="ORF">GRI47_02060</name>
</gene>
<keyword evidence="4" id="KW-0201">Cytochrome c-type biogenesis</keyword>
<dbReference type="InterPro" id="IPR003834">
    <property type="entry name" value="Cyt_c_assmbl_TM_dom"/>
</dbReference>
<evidence type="ECO:0000256" key="1">
    <source>
        <dbReference type="ARBA" id="ARBA00004651"/>
    </source>
</evidence>
<keyword evidence="10" id="KW-1185">Reference proteome</keyword>
<evidence type="ECO:0000256" key="7">
    <source>
        <dbReference type="SAM" id="Phobius"/>
    </source>
</evidence>
<dbReference type="OrthoDB" id="9811036at2"/>
<evidence type="ECO:0000256" key="4">
    <source>
        <dbReference type="ARBA" id="ARBA00022748"/>
    </source>
</evidence>
<evidence type="ECO:0000256" key="3">
    <source>
        <dbReference type="ARBA" id="ARBA00022692"/>
    </source>
</evidence>
<dbReference type="Pfam" id="PF11412">
    <property type="entry name" value="DsbD_N"/>
    <property type="match status" value="1"/>
</dbReference>
<dbReference type="GO" id="GO:0005886">
    <property type="term" value="C:plasma membrane"/>
    <property type="evidence" value="ECO:0007669"/>
    <property type="project" value="UniProtKB-SubCell"/>
</dbReference>
<dbReference type="PROSITE" id="PS51352">
    <property type="entry name" value="THIOREDOXIN_2"/>
    <property type="match status" value="1"/>
</dbReference>
<dbReference type="Proteomes" id="UP000430272">
    <property type="component" value="Unassembled WGS sequence"/>
</dbReference>
<feature type="transmembrane region" description="Helical" evidence="7">
    <location>
        <begin position="433"/>
        <end position="453"/>
    </location>
</feature>
<dbReference type="PANTHER" id="PTHR32234:SF3">
    <property type="entry name" value="SUPPRESSION OF COPPER SENSITIVITY PROTEIN"/>
    <property type="match status" value="1"/>
</dbReference>
<feature type="domain" description="Thioredoxin" evidence="8">
    <location>
        <begin position="537"/>
        <end position="666"/>
    </location>
</feature>
<dbReference type="CDD" id="cd02953">
    <property type="entry name" value="DsbDgamma"/>
    <property type="match status" value="1"/>
</dbReference>
<evidence type="ECO:0000259" key="8">
    <source>
        <dbReference type="PROSITE" id="PS51352"/>
    </source>
</evidence>
<feature type="transmembrane region" description="Helical" evidence="7">
    <location>
        <begin position="278"/>
        <end position="302"/>
    </location>
</feature>
<dbReference type="EMBL" id="WTYD01000001">
    <property type="protein sequence ID" value="MXO52790.1"/>
    <property type="molecule type" value="Genomic_DNA"/>
</dbReference>
<feature type="transmembrane region" description="Helical" evidence="7">
    <location>
        <begin position="323"/>
        <end position="344"/>
    </location>
</feature>
<dbReference type="GO" id="GO:0045454">
    <property type="term" value="P:cell redox homeostasis"/>
    <property type="evidence" value="ECO:0007669"/>
    <property type="project" value="TreeGrafter"/>
</dbReference>
<dbReference type="GO" id="GO:0015035">
    <property type="term" value="F:protein-disulfide reductase activity"/>
    <property type="evidence" value="ECO:0007669"/>
    <property type="project" value="TreeGrafter"/>
</dbReference>
<keyword evidence="2" id="KW-1003">Cell membrane</keyword>
<keyword evidence="3 7" id="KW-0812">Transmembrane</keyword>
<dbReference type="Gene3D" id="3.40.30.10">
    <property type="entry name" value="Glutaredoxin"/>
    <property type="match status" value="1"/>
</dbReference>
<reference evidence="9 10" key="1">
    <citation type="submission" date="2019-12" db="EMBL/GenBank/DDBJ databases">
        <title>Genomic-based taxomic classification of the family Erythrobacteraceae.</title>
        <authorList>
            <person name="Xu L."/>
        </authorList>
    </citation>
    <scope>NUCLEOTIDE SEQUENCE [LARGE SCALE GENOMIC DNA]</scope>
    <source>
        <strain evidence="9 10">JCM 17468</strain>
    </source>
</reference>
<evidence type="ECO:0000313" key="9">
    <source>
        <dbReference type="EMBL" id="MXO52790.1"/>
    </source>
</evidence>
<dbReference type="InterPro" id="IPR028250">
    <property type="entry name" value="DsbDN"/>
</dbReference>
<feature type="transmembrane region" description="Helical" evidence="7">
    <location>
        <begin position="364"/>
        <end position="387"/>
    </location>
</feature>
<sequence length="668" mass="69918">MALSLLAAPGLRAQEPRFGDENIAVSLFADGAPQAGEEWMLALQFRPSGPEWHGYYANPGDAGQGMDLTLDLPDGWTMGEPIYPVPERLVIAGLMNHIYEGEYTVLVPVRVGADASALGRAPLSGFVTYLACTDRICVPQDARLEARQGGDFARWRAEVAPLLDREGGFEVIGETLRIAIPLPADLALGDPHVFLREDDLGGGARVDYAAPQRFLRKGNLLVAEIPLAGDGSGEGGIASLSGIIGFGDGQGLRFEAAPQAIPLDGAVPLPSDAALPSLWLLLAAAFAGGLLLNIMPCVFPILSLKALALARAGGDETAARRDALAYTAGVVLACAGLGALVMALRAAGQQVGWAFQLQEPGVVLALFALTAAITANFSGLFELPGFAISGQGSSTGGSFATGLLAALVATPCTGPFMALALGAALVLAPMEGMAIFAALGLGLALPFLVIGFVPAIRRLLPRPGPWLERFRRWMALPMGLTVAALGWLVWRLGGWPFLALAVLVAILVVAGAIVLLGRRSRFGWAALAAALVLGWWSASQPVAREVTASESLLDPQPFSQAALAEARASGRPVFVWFTADWCVTCKVNESVAIEREATRAAFEKAGVVSLRGDWTRRDEAIASFLADQGAAGVPLYLWYPPGSEARQLPQVLTPEALPALARAAPPAP</sequence>
<keyword evidence="6 7" id="KW-0472">Membrane</keyword>
<dbReference type="AlphaFoldDB" id="A0A844Y2U1"/>
<feature type="transmembrane region" description="Helical" evidence="7">
    <location>
        <begin position="473"/>
        <end position="490"/>
    </location>
</feature>
<dbReference type="InterPro" id="IPR013766">
    <property type="entry name" value="Thioredoxin_domain"/>
</dbReference>
<keyword evidence="5 7" id="KW-1133">Transmembrane helix</keyword>
<evidence type="ECO:0000256" key="5">
    <source>
        <dbReference type="ARBA" id="ARBA00022989"/>
    </source>
</evidence>
<evidence type="ECO:0000313" key="10">
    <source>
        <dbReference type="Proteomes" id="UP000430272"/>
    </source>
</evidence>
<protein>
    <submittedName>
        <fullName evidence="9">Thiol:disulfide interchange protein</fullName>
    </submittedName>
</protein>
<organism evidence="9 10">
    <name type="scientific">Qipengyuania pelagi</name>
    <dbReference type="NCBI Taxonomy" id="994320"/>
    <lineage>
        <taxon>Bacteria</taxon>
        <taxon>Pseudomonadati</taxon>
        <taxon>Pseudomonadota</taxon>
        <taxon>Alphaproteobacteria</taxon>
        <taxon>Sphingomonadales</taxon>
        <taxon>Erythrobacteraceae</taxon>
        <taxon>Qipengyuania</taxon>
    </lineage>
</organism>